<evidence type="ECO:0000313" key="12">
    <source>
        <dbReference type="EMBL" id="AAK31203.1"/>
    </source>
</evidence>
<keyword evidence="5" id="KW-0297">G-protein coupled receptor</keyword>
<dbReference type="InterPro" id="IPR000276">
    <property type="entry name" value="GPCR_Rhodpsn"/>
</dbReference>
<dbReference type="AlphaFoldDB" id="Q9BIS6"/>
<feature type="transmembrane region" description="Helical" evidence="10">
    <location>
        <begin position="166"/>
        <end position="186"/>
    </location>
</feature>
<keyword evidence="3 10" id="KW-0812">Transmembrane</keyword>
<keyword evidence="7 12" id="KW-0675">Receptor</keyword>
<dbReference type="SUPFAM" id="SSF81321">
    <property type="entry name" value="Family A G protein-coupled receptor-like"/>
    <property type="match status" value="2"/>
</dbReference>
<feature type="transmembrane region" description="Helical" evidence="10">
    <location>
        <begin position="375"/>
        <end position="394"/>
    </location>
</feature>
<feature type="transmembrane region" description="Helical" evidence="10">
    <location>
        <begin position="135"/>
        <end position="154"/>
    </location>
</feature>
<evidence type="ECO:0000256" key="5">
    <source>
        <dbReference type="ARBA" id="ARBA00023040"/>
    </source>
</evidence>
<feature type="transmembrane region" description="Helical" evidence="10">
    <location>
        <begin position="97"/>
        <end position="123"/>
    </location>
</feature>
<evidence type="ECO:0000259" key="11">
    <source>
        <dbReference type="PROSITE" id="PS50262"/>
    </source>
</evidence>
<keyword evidence="2" id="KW-1003">Cell membrane</keyword>
<dbReference type="Gene3D" id="1.20.1070.10">
    <property type="entry name" value="Rhodopsin 7-helix transmembrane proteins"/>
    <property type="match status" value="2"/>
</dbReference>
<evidence type="ECO:0000256" key="6">
    <source>
        <dbReference type="ARBA" id="ARBA00023136"/>
    </source>
</evidence>
<dbReference type="EMBL" id="AF350417">
    <property type="protein sequence ID" value="AAK31203.1"/>
    <property type="molecule type" value="Genomic_DNA"/>
</dbReference>
<evidence type="ECO:0000256" key="4">
    <source>
        <dbReference type="ARBA" id="ARBA00022989"/>
    </source>
</evidence>
<evidence type="ECO:0000256" key="7">
    <source>
        <dbReference type="ARBA" id="ARBA00023170"/>
    </source>
</evidence>
<feature type="transmembrane region" description="Helical" evidence="10">
    <location>
        <begin position="293"/>
        <end position="314"/>
    </location>
</feature>
<evidence type="ECO:0000256" key="2">
    <source>
        <dbReference type="ARBA" id="ARBA00022475"/>
    </source>
</evidence>
<dbReference type="GO" id="GO:0004930">
    <property type="term" value="F:G protein-coupled receptor activity"/>
    <property type="evidence" value="ECO:0007669"/>
    <property type="project" value="UniProtKB-KW"/>
</dbReference>
<comment type="subcellular location">
    <subcellularLocation>
        <location evidence="1">Cell membrane</location>
        <topology evidence="1">Multi-pass membrane protein</topology>
    </subcellularLocation>
</comment>
<reference evidence="12" key="2">
    <citation type="submission" date="2001-02" db="EMBL/GenBank/DDBJ databases">
        <authorList>
            <person name="New D.C."/>
            <person name="Wong Y."/>
            <person name="Wong J.T.Y."/>
        </authorList>
    </citation>
    <scope>NUCLEOTIDE SEQUENCE</scope>
</reference>
<keyword evidence="4 10" id="KW-1133">Transmembrane helix</keyword>
<organism evidence="12">
    <name type="scientific">Actinia sp. UST-01</name>
    <dbReference type="NCBI Taxonomy" id="157108"/>
    <lineage>
        <taxon>Eukaryota</taxon>
        <taxon>Metazoa</taxon>
        <taxon>Cnidaria</taxon>
        <taxon>Anthozoa</taxon>
        <taxon>Hexacorallia</taxon>
        <taxon>Actiniaria</taxon>
        <taxon>Actiniidae</taxon>
        <taxon>Actinia</taxon>
    </lineage>
</organism>
<evidence type="ECO:0000256" key="1">
    <source>
        <dbReference type="ARBA" id="ARBA00004651"/>
    </source>
</evidence>
<protein>
    <submittedName>
        <fullName evidence="12">G protein-coupled receptor</fullName>
    </submittedName>
</protein>
<reference evidence="12" key="1">
    <citation type="journal article" date="2000" name="Biochem. Biophys. Res. Commun.">
        <title>Cloning of a novel G-protein-coupled receptor from the sea anemone nervous system.</title>
        <authorList>
            <person name="New D.C."/>
            <person name="Wong Y.H."/>
            <person name="Wong J.T."/>
        </authorList>
    </citation>
    <scope>NUCLEOTIDE SEQUENCE</scope>
</reference>
<name>Q9BIS6_9CNID</name>
<feature type="transmembrane region" description="Helical" evidence="10">
    <location>
        <begin position="345"/>
        <end position="363"/>
    </location>
</feature>
<evidence type="ECO:0000256" key="3">
    <source>
        <dbReference type="ARBA" id="ARBA00022692"/>
    </source>
</evidence>
<feature type="transmembrane region" description="Helical" evidence="10">
    <location>
        <begin position="20"/>
        <end position="46"/>
    </location>
</feature>
<dbReference type="GO" id="GO:0005886">
    <property type="term" value="C:plasma membrane"/>
    <property type="evidence" value="ECO:0007669"/>
    <property type="project" value="UniProtKB-SubCell"/>
</dbReference>
<dbReference type="PANTHER" id="PTHR24246">
    <property type="entry name" value="OLFACTORY RECEPTOR AND ADENOSINE RECEPTOR"/>
    <property type="match status" value="1"/>
</dbReference>
<evidence type="ECO:0000256" key="8">
    <source>
        <dbReference type="ARBA" id="ARBA00023180"/>
    </source>
</evidence>
<sequence>MEQNNTTSFSVTRPSEETFLIWFAPLVVIGVLIVMSNVLTIITFVVNSQLRRRSVYCLMNLAVADALYGAVLTSNSWCVLGVTLFSFKIDFKTRGMFVPMLLTIMGSLLSLVVVCLDRVYATFFPFRHRTARPRVYTFTFIITWSLALFTSLMYHLTPKTKQSFRYFLLVSSCLIAGCYCLINLAAADMMYGDSDLLNGSVTSHSTSRTQYLISMFPRYEHHCHTLPNGFCYVLAVVSMERSFATFFPFRHRISEPTLYTRTFAVVWALAFIVSLLCNLIPRNRPEFKGAVTLYWIFMLSSVLIILLSYLSIFVKVKKHDRQQLCIQRLQHFTIQMQQQRREKSLAITLFIMTMISLLTWIPYLSVRVSYLQYRIYEILGIIPNTFGFVLLIQLTTSLINPFAYQNEGLQKSVI</sequence>
<evidence type="ECO:0000256" key="9">
    <source>
        <dbReference type="ARBA" id="ARBA00023224"/>
    </source>
</evidence>
<dbReference type="PRINTS" id="PR00237">
    <property type="entry name" value="GPCRRHODOPSN"/>
</dbReference>
<feature type="transmembrane region" description="Helical" evidence="10">
    <location>
        <begin position="258"/>
        <end position="281"/>
    </location>
</feature>
<dbReference type="PROSITE" id="PS50262">
    <property type="entry name" value="G_PROTEIN_RECEP_F1_2"/>
    <property type="match status" value="1"/>
</dbReference>
<dbReference type="InterPro" id="IPR017452">
    <property type="entry name" value="GPCR_Rhodpsn_7TM"/>
</dbReference>
<feature type="domain" description="G-protein coupled receptors family 1 profile" evidence="11">
    <location>
        <begin position="36"/>
        <end position="404"/>
    </location>
</feature>
<proteinExistence type="predicted"/>
<feature type="transmembrane region" description="Helical" evidence="10">
    <location>
        <begin position="58"/>
        <end position="85"/>
    </location>
</feature>
<accession>Q9BIS6</accession>
<keyword evidence="6 10" id="KW-0472">Membrane</keyword>
<dbReference type="PANTHER" id="PTHR24246:SF27">
    <property type="entry name" value="ADENOSINE RECEPTOR, ISOFORM A"/>
    <property type="match status" value="1"/>
</dbReference>
<keyword evidence="9" id="KW-0807">Transducer</keyword>
<evidence type="ECO:0000256" key="10">
    <source>
        <dbReference type="SAM" id="Phobius"/>
    </source>
</evidence>
<keyword evidence="8" id="KW-0325">Glycoprotein</keyword>
<dbReference type="CDD" id="cd00637">
    <property type="entry name" value="7tm_classA_rhodopsin-like"/>
    <property type="match status" value="2"/>
</dbReference>